<sequence length="59" mass="6670">MYYSFTTLTTLGYGDIVPKNYKVMMFSNLEAIIGQMYSAIVLARLVGLYTAEEMSKTDD</sequence>
<keyword evidence="3" id="KW-0406">Ion transport</keyword>
<dbReference type="RefSeq" id="WP_323221177.1">
    <property type="nucleotide sequence ID" value="NZ_JAYGHT010000006.1"/>
</dbReference>
<feature type="domain" description="Potassium channel" evidence="2">
    <location>
        <begin position="1"/>
        <end position="47"/>
    </location>
</feature>
<dbReference type="GO" id="GO:0034220">
    <property type="term" value="P:monoatomic ion transmembrane transport"/>
    <property type="evidence" value="ECO:0007669"/>
    <property type="project" value="UniProtKB-KW"/>
</dbReference>
<evidence type="ECO:0000313" key="4">
    <source>
        <dbReference type="Proteomes" id="UP001301728"/>
    </source>
</evidence>
<evidence type="ECO:0000259" key="2">
    <source>
        <dbReference type="Pfam" id="PF07885"/>
    </source>
</evidence>
<proteinExistence type="predicted"/>
<keyword evidence="3" id="KW-0813">Transport</keyword>
<name>A0ABU5TT27_9CYAN</name>
<evidence type="ECO:0000256" key="1">
    <source>
        <dbReference type="SAM" id="Phobius"/>
    </source>
</evidence>
<keyword evidence="4" id="KW-1185">Reference proteome</keyword>
<organism evidence="3 4">
    <name type="scientific">Limnoraphis robusta CCNP1315</name>
    <dbReference type="NCBI Taxonomy" id="3110306"/>
    <lineage>
        <taxon>Bacteria</taxon>
        <taxon>Bacillati</taxon>
        <taxon>Cyanobacteriota</taxon>
        <taxon>Cyanophyceae</taxon>
        <taxon>Oscillatoriophycideae</taxon>
        <taxon>Oscillatoriales</taxon>
        <taxon>Sirenicapillariaceae</taxon>
        <taxon>Limnoraphis</taxon>
    </lineage>
</organism>
<keyword evidence="1" id="KW-0812">Transmembrane</keyword>
<keyword evidence="1" id="KW-0472">Membrane</keyword>
<dbReference type="Proteomes" id="UP001301728">
    <property type="component" value="Unassembled WGS sequence"/>
</dbReference>
<keyword evidence="1" id="KW-1133">Transmembrane helix</keyword>
<comment type="caution">
    <text evidence="3">The sequence shown here is derived from an EMBL/GenBank/DDBJ whole genome shotgun (WGS) entry which is preliminary data.</text>
</comment>
<dbReference type="InterPro" id="IPR013099">
    <property type="entry name" value="K_chnl_dom"/>
</dbReference>
<dbReference type="Gene3D" id="1.10.287.70">
    <property type="match status" value="1"/>
</dbReference>
<gene>
    <name evidence="3" type="ORF">VB854_03685</name>
</gene>
<reference evidence="3 4" key="1">
    <citation type="submission" date="2023-12" db="EMBL/GenBank/DDBJ databases">
        <title>Baltic Sea Cyanobacteria.</title>
        <authorList>
            <person name="Delbaje E."/>
            <person name="Fewer D.P."/>
            <person name="Shishido T.K."/>
        </authorList>
    </citation>
    <scope>NUCLEOTIDE SEQUENCE [LARGE SCALE GENOMIC DNA]</scope>
    <source>
        <strain evidence="3 4">CCNP 1315</strain>
    </source>
</reference>
<dbReference type="SUPFAM" id="SSF81324">
    <property type="entry name" value="Voltage-gated potassium channels"/>
    <property type="match status" value="1"/>
</dbReference>
<evidence type="ECO:0000313" key="3">
    <source>
        <dbReference type="EMBL" id="MEA5518049.1"/>
    </source>
</evidence>
<protein>
    <submittedName>
        <fullName evidence="3">Potassium channel family protein</fullName>
    </submittedName>
</protein>
<accession>A0ABU5TT27</accession>
<feature type="transmembrane region" description="Helical" evidence="1">
    <location>
        <begin position="32"/>
        <end position="51"/>
    </location>
</feature>
<dbReference type="Pfam" id="PF07885">
    <property type="entry name" value="Ion_trans_2"/>
    <property type="match status" value="1"/>
</dbReference>
<dbReference type="EMBL" id="JAYGHT010000006">
    <property type="protein sequence ID" value="MEA5518049.1"/>
    <property type="molecule type" value="Genomic_DNA"/>
</dbReference>
<keyword evidence="3" id="KW-0407">Ion channel</keyword>